<keyword evidence="3" id="KW-1185">Reference proteome</keyword>
<proteinExistence type="predicted"/>
<dbReference type="PROSITE" id="PS51819">
    <property type="entry name" value="VOC"/>
    <property type="match status" value="1"/>
</dbReference>
<evidence type="ECO:0000313" key="3">
    <source>
        <dbReference type="Proteomes" id="UP001589589"/>
    </source>
</evidence>
<dbReference type="InterPro" id="IPR004360">
    <property type="entry name" value="Glyas_Fos-R_dOase_dom"/>
</dbReference>
<reference evidence="2 3" key="1">
    <citation type="submission" date="2024-09" db="EMBL/GenBank/DDBJ databases">
        <authorList>
            <person name="Sun Q."/>
            <person name="Mori K."/>
        </authorList>
    </citation>
    <scope>NUCLEOTIDE SEQUENCE [LARGE SCALE GENOMIC DNA]</scope>
    <source>
        <strain evidence="2 3">CECT 7908</strain>
    </source>
</reference>
<evidence type="ECO:0000313" key="2">
    <source>
        <dbReference type="EMBL" id="MFB9062645.1"/>
    </source>
</evidence>
<dbReference type="Pfam" id="PF00903">
    <property type="entry name" value="Glyoxalase"/>
    <property type="match status" value="1"/>
</dbReference>
<dbReference type="EMBL" id="JBHMEX010000005">
    <property type="protein sequence ID" value="MFB9062645.1"/>
    <property type="molecule type" value="Genomic_DNA"/>
</dbReference>
<sequence length="126" mass="14086">MKSKSNPVVYFEIPVTDIERAIQFYSAVFNFEFERDTIHDNEMAFFPLTENHKGISGALAKGEIYKPTISGTLIYFNTENIAETLDLAVKNGAAILFPITSNGEFGSVAEFKDCEGNRIALHMINK</sequence>
<name>A0ABV5FGH2_9FLAO</name>
<evidence type="ECO:0000259" key="1">
    <source>
        <dbReference type="PROSITE" id="PS51819"/>
    </source>
</evidence>
<comment type="caution">
    <text evidence="2">The sequence shown here is derived from an EMBL/GenBank/DDBJ whole genome shotgun (WGS) entry which is preliminary data.</text>
</comment>
<gene>
    <name evidence="2" type="ORF">ACFFUQ_01340</name>
</gene>
<dbReference type="SUPFAM" id="SSF54593">
    <property type="entry name" value="Glyoxalase/Bleomycin resistance protein/Dihydroxybiphenyl dioxygenase"/>
    <property type="match status" value="1"/>
</dbReference>
<dbReference type="PANTHER" id="PTHR33993:SF2">
    <property type="entry name" value="VOC DOMAIN-CONTAINING PROTEIN"/>
    <property type="match status" value="1"/>
</dbReference>
<dbReference type="InterPro" id="IPR052164">
    <property type="entry name" value="Anthracycline_SecMetBiosynth"/>
</dbReference>
<dbReference type="InterPro" id="IPR029068">
    <property type="entry name" value="Glyas_Bleomycin-R_OHBP_Dase"/>
</dbReference>
<organism evidence="2 3">
    <name type="scientific">Flavobacterium branchiarum</name>
    <dbReference type="NCBI Taxonomy" id="1114870"/>
    <lineage>
        <taxon>Bacteria</taxon>
        <taxon>Pseudomonadati</taxon>
        <taxon>Bacteroidota</taxon>
        <taxon>Flavobacteriia</taxon>
        <taxon>Flavobacteriales</taxon>
        <taxon>Flavobacteriaceae</taxon>
        <taxon>Flavobacterium</taxon>
    </lineage>
</organism>
<accession>A0ABV5FGH2</accession>
<dbReference type="CDD" id="cd07247">
    <property type="entry name" value="SgaA_N_like"/>
    <property type="match status" value="1"/>
</dbReference>
<dbReference type="Gene3D" id="3.10.180.10">
    <property type="entry name" value="2,3-Dihydroxybiphenyl 1,2-Dioxygenase, domain 1"/>
    <property type="match status" value="1"/>
</dbReference>
<dbReference type="Proteomes" id="UP001589589">
    <property type="component" value="Unassembled WGS sequence"/>
</dbReference>
<dbReference type="PANTHER" id="PTHR33993">
    <property type="entry name" value="GLYOXALASE-RELATED"/>
    <property type="match status" value="1"/>
</dbReference>
<dbReference type="InterPro" id="IPR037523">
    <property type="entry name" value="VOC_core"/>
</dbReference>
<dbReference type="RefSeq" id="WP_290262560.1">
    <property type="nucleotide sequence ID" value="NZ_JAUFQQ010000003.1"/>
</dbReference>
<feature type="domain" description="VOC" evidence="1">
    <location>
        <begin position="7"/>
        <end position="124"/>
    </location>
</feature>
<protein>
    <submittedName>
        <fullName evidence="2">VOC family protein</fullName>
    </submittedName>
</protein>